<dbReference type="InterPro" id="IPR054576">
    <property type="entry name" value="At5g48480-like_N"/>
</dbReference>
<dbReference type="Proteomes" id="UP000824469">
    <property type="component" value="Unassembled WGS sequence"/>
</dbReference>
<dbReference type="Pfam" id="PF22650">
    <property type="entry name" value="At5g48480-like_C"/>
    <property type="match status" value="1"/>
</dbReference>
<reference evidence="2 3" key="1">
    <citation type="journal article" date="2021" name="Nat. Plants">
        <title>The Taxus genome provides insights into paclitaxel biosynthesis.</title>
        <authorList>
            <person name="Xiong X."/>
            <person name="Gou J."/>
            <person name="Liao Q."/>
            <person name="Li Y."/>
            <person name="Zhou Q."/>
            <person name="Bi G."/>
            <person name="Li C."/>
            <person name="Du R."/>
            <person name="Wang X."/>
            <person name="Sun T."/>
            <person name="Guo L."/>
            <person name="Liang H."/>
            <person name="Lu P."/>
            <person name="Wu Y."/>
            <person name="Zhang Z."/>
            <person name="Ro D.K."/>
            <person name="Shang Y."/>
            <person name="Huang S."/>
            <person name="Yan J."/>
        </authorList>
    </citation>
    <scope>NUCLEOTIDE SEQUENCE [LARGE SCALE GENOMIC DNA]</scope>
    <source>
        <strain evidence="2">Ta-2019</strain>
    </source>
</reference>
<dbReference type="AlphaFoldDB" id="A0AA38CTB3"/>
<evidence type="ECO:0000313" key="3">
    <source>
        <dbReference type="Proteomes" id="UP000824469"/>
    </source>
</evidence>
<evidence type="ECO:0000259" key="1">
    <source>
        <dbReference type="PROSITE" id="PS51819"/>
    </source>
</evidence>
<evidence type="ECO:0000313" key="2">
    <source>
        <dbReference type="EMBL" id="KAH9305071.1"/>
    </source>
</evidence>
<dbReference type="PANTHER" id="PTHR34109">
    <property type="entry name" value="BNAUNNG04460D PROTEIN-RELATED"/>
    <property type="match status" value="1"/>
</dbReference>
<dbReference type="CDD" id="cd07246">
    <property type="entry name" value="VOC_like"/>
    <property type="match status" value="1"/>
</dbReference>
<dbReference type="Pfam" id="PF22656">
    <property type="entry name" value="At5g48480-like_N"/>
    <property type="match status" value="1"/>
</dbReference>
<accession>A0AA38CTB3</accession>
<feature type="domain" description="VOC" evidence="1">
    <location>
        <begin position="29"/>
        <end position="161"/>
    </location>
</feature>
<dbReference type="InterPro" id="IPR054575">
    <property type="entry name" value="At5g48480-like_C"/>
</dbReference>
<name>A0AA38CTB3_TAXCH</name>
<organism evidence="2 3">
    <name type="scientific">Taxus chinensis</name>
    <name type="common">Chinese yew</name>
    <name type="synonym">Taxus wallichiana var. chinensis</name>
    <dbReference type="NCBI Taxonomy" id="29808"/>
    <lineage>
        <taxon>Eukaryota</taxon>
        <taxon>Viridiplantae</taxon>
        <taxon>Streptophyta</taxon>
        <taxon>Embryophyta</taxon>
        <taxon>Tracheophyta</taxon>
        <taxon>Spermatophyta</taxon>
        <taxon>Pinopsida</taxon>
        <taxon>Pinidae</taxon>
        <taxon>Conifers II</taxon>
        <taxon>Cupressales</taxon>
        <taxon>Taxaceae</taxon>
        <taxon>Taxus</taxon>
    </lineage>
</organism>
<protein>
    <recommendedName>
        <fullName evidence="1">VOC domain-containing protein</fullName>
    </recommendedName>
</protein>
<dbReference type="InterPro" id="IPR029068">
    <property type="entry name" value="Glyas_Bleomycin-R_OHBP_Dase"/>
</dbReference>
<keyword evidence="3" id="KW-1185">Reference proteome</keyword>
<dbReference type="Gene3D" id="3.10.180.10">
    <property type="entry name" value="2,3-Dihydroxybiphenyl 1,2-Dioxygenase, domain 1"/>
    <property type="match status" value="1"/>
</dbReference>
<dbReference type="PANTHER" id="PTHR34109:SF1">
    <property type="entry name" value="VOC DOMAIN-CONTAINING PROTEIN"/>
    <property type="match status" value="1"/>
</dbReference>
<sequence>MADEVNGKHKCNDAASVAVDEKRPVFTVLRPHLIVEAPKAAEAIQFYKRAFGAEEGFKSLHPKRKADQELPLILHALLKFGAAEVIVCDETDDGVEGVKSPVSLKGTTAILHLETDDVESAFKKAVQAGAIAVHKISKRTSGQVHGEVKDPYGFVWTLSTPIKPEAAAAEADAAQA</sequence>
<comment type="caution">
    <text evidence="2">The sequence shown here is derived from an EMBL/GenBank/DDBJ whole genome shotgun (WGS) entry which is preliminary data.</text>
</comment>
<dbReference type="PROSITE" id="PS51819">
    <property type="entry name" value="VOC"/>
    <property type="match status" value="1"/>
</dbReference>
<gene>
    <name evidence="2" type="ORF">KI387_009475</name>
</gene>
<dbReference type="OMA" id="PFGHVWT"/>
<dbReference type="SUPFAM" id="SSF54593">
    <property type="entry name" value="Glyoxalase/Bleomycin resistance protein/Dihydroxybiphenyl dioxygenase"/>
    <property type="match status" value="1"/>
</dbReference>
<dbReference type="EMBL" id="JAHRHJ020000008">
    <property type="protein sequence ID" value="KAH9305071.1"/>
    <property type="molecule type" value="Genomic_DNA"/>
</dbReference>
<dbReference type="InterPro" id="IPR037523">
    <property type="entry name" value="VOC_core"/>
</dbReference>
<proteinExistence type="predicted"/>